<dbReference type="CDD" id="cd04301">
    <property type="entry name" value="NAT_SF"/>
    <property type="match status" value="1"/>
</dbReference>
<feature type="domain" description="N-acetyltransferase" evidence="1">
    <location>
        <begin position="5"/>
        <end position="152"/>
    </location>
</feature>
<sequence>MTGQVQIRPGSPSDIAALESLYPRVFPEEDLLPLVQKLLSEKDPVISLVATVKGATVGHVIFTMCGIEGGPSKIALLGPLGVDPEMQRQGIGTMLVRTGLDQMSASGVVQVNVLGDPSYYGRFGFKPDISVQPPFTLPEDWATAWQSLQTNPDRSPVSGKLQVPEPWQDIKLWAP</sequence>
<accession>A0A0G4FA95</accession>
<reference evidence="2" key="1">
    <citation type="submission" date="2014-11" db="EMBL/GenBank/DDBJ databases">
        <authorList>
            <person name="Otto D Thomas"/>
            <person name="Naeem Raeece"/>
        </authorList>
    </citation>
    <scope>NUCLEOTIDE SEQUENCE</scope>
</reference>
<dbReference type="EMBL" id="CDMZ01000216">
    <property type="protein sequence ID" value="CEM09329.1"/>
    <property type="molecule type" value="Genomic_DNA"/>
</dbReference>
<dbReference type="PROSITE" id="PS51186">
    <property type="entry name" value="GNAT"/>
    <property type="match status" value="1"/>
</dbReference>
<dbReference type="VEuPathDB" id="CryptoDB:Cvel_15863"/>
<dbReference type="Pfam" id="PF00583">
    <property type="entry name" value="Acetyltransf_1"/>
    <property type="match status" value="1"/>
</dbReference>
<dbReference type="InterPro" id="IPR016181">
    <property type="entry name" value="Acyl_CoA_acyltransferase"/>
</dbReference>
<protein>
    <recommendedName>
        <fullName evidence="1">N-acetyltransferase domain-containing protein</fullName>
    </recommendedName>
</protein>
<evidence type="ECO:0000259" key="1">
    <source>
        <dbReference type="PROSITE" id="PS51186"/>
    </source>
</evidence>
<dbReference type="Gene3D" id="3.40.630.30">
    <property type="match status" value="1"/>
</dbReference>
<evidence type="ECO:0000313" key="2">
    <source>
        <dbReference type="EMBL" id="CEM09329.1"/>
    </source>
</evidence>
<organism evidence="2">
    <name type="scientific">Chromera velia CCMP2878</name>
    <dbReference type="NCBI Taxonomy" id="1169474"/>
    <lineage>
        <taxon>Eukaryota</taxon>
        <taxon>Sar</taxon>
        <taxon>Alveolata</taxon>
        <taxon>Colpodellida</taxon>
        <taxon>Chromeraceae</taxon>
        <taxon>Chromera</taxon>
    </lineage>
</organism>
<dbReference type="AlphaFoldDB" id="A0A0G4FA95"/>
<name>A0A0G4FA95_9ALVE</name>
<dbReference type="GO" id="GO:0016747">
    <property type="term" value="F:acyltransferase activity, transferring groups other than amino-acyl groups"/>
    <property type="evidence" value="ECO:0007669"/>
    <property type="project" value="InterPro"/>
</dbReference>
<proteinExistence type="predicted"/>
<dbReference type="InterPro" id="IPR000182">
    <property type="entry name" value="GNAT_dom"/>
</dbReference>
<gene>
    <name evidence="2" type="ORF">Cvel_15863</name>
</gene>
<dbReference type="SUPFAM" id="SSF55729">
    <property type="entry name" value="Acyl-CoA N-acyltransferases (Nat)"/>
    <property type="match status" value="1"/>
</dbReference>